<gene>
    <name evidence="1" type="ORF">GDO86_001768</name>
</gene>
<dbReference type="Proteomes" id="UP000812440">
    <property type="component" value="Chromosome 1"/>
</dbReference>
<reference evidence="1" key="1">
    <citation type="thesis" date="2020" institute="ProQuest LLC" country="789 East Eisenhower Parkway, Ann Arbor, MI, USA">
        <title>Comparative Genomics and Chromosome Evolution.</title>
        <authorList>
            <person name="Mudd A.B."/>
        </authorList>
    </citation>
    <scope>NUCLEOTIDE SEQUENCE</scope>
    <source>
        <strain evidence="1">Female2</strain>
        <tissue evidence="1">Blood</tissue>
    </source>
</reference>
<accession>A0A8T2KF25</accession>
<proteinExistence type="predicted"/>
<dbReference type="EMBL" id="JAACNH010000001">
    <property type="protein sequence ID" value="KAG8455699.1"/>
    <property type="molecule type" value="Genomic_DNA"/>
</dbReference>
<sequence>MNLAGKSIIHVWQENKIYLFFFLARQHPEKLQICNIINIPEFQWLYRSGQTGETSPIFYMHSSGRTAMDGTITCLETFRTE</sequence>
<name>A0A8T2KF25_9PIPI</name>
<dbReference type="AlphaFoldDB" id="A0A8T2KF25"/>
<protein>
    <submittedName>
        <fullName evidence="1">Uncharacterized protein</fullName>
    </submittedName>
</protein>
<organism evidence="1 2">
    <name type="scientific">Hymenochirus boettgeri</name>
    <name type="common">Congo dwarf clawed frog</name>
    <dbReference type="NCBI Taxonomy" id="247094"/>
    <lineage>
        <taxon>Eukaryota</taxon>
        <taxon>Metazoa</taxon>
        <taxon>Chordata</taxon>
        <taxon>Craniata</taxon>
        <taxon>Vertebrata</taxon>
        <taxon>Euteleostomi</taxon>
        <taxon>Amphibia</taxon>
        <taxon>Batrachia</taxon>
        <taxon>Anura</taxon>
        <taxon>Pipoidea</taxon>
        <taxon>Pipidae</taxon>
        <taxon>Pipinae</taxon>
        <taxon>Hymenochirus</taxon>
    </lineage>
</organism>
<keyword evidence="2" id="KW-1185">Reference proteome</keyword>
<comment type="caution">
    <text evidence="1">The sequence shown here is derived from an EMBL/GenBank/DDBJ whole genome shotgun (WGS) entry which is preliminary data.</text>
</comment>
<evidence type="ECO:0000313" key="2">
    <source>
        <dbReference type="Proteomes" id="UP000812440"/>
    </source>
</evidence>
<evidence type="ECO:0000313" key="1">
    <source>
        <dbReference type="EMBL" id="KAG8455699.1"/>
    </source>
</evidence>